<dbReference type="STRING" id="42249.A0A317SDW3"/>
<dbReference type="SUPFAM" id="SSF50978">
    <property type="entry name" value="WD40 repeat-like"/>
    <property type="match status" value="1"/>
</dbReference>
<accession>A0A317SDW3</accession>
<dbReference type="Proteomes" id="UP000246991">
    <property type="component" value="Unassembled WGS sequence"/>
</dbReference>
<reference evidence="1 2" key="1">
    <citation type="submission" date="2018-03" db="EMBL/GenBank/DDBJ databases">
        <title>Genomes of Pezizomycetes fungi and the evolution of truffles.</title>
        <authorList>
            <person name="Murat C."/>
            <person name="Payen T."/>
            <person name="Noel B."/>
            <person name="Kuo A."/>
            <person name="Martin F.M."/>
        </authorList>
    </citation>
    <scope>NUCLEOTIDE SEQUENCE [LARGE SCALE GENOMIC DNA]</scope>
    <source>
        <strain evidence="1">091103-1</strain>
    </source>
</reference>
<comment type="caution">
    <text evidence="1">The sequence shown here is derived from an EMBL/GenBank/DDBJ whole genome shotgun (WGS) entry which is preliminary data.</text>
</comment>
<dbReference type="OrthoDB" id="5341894at2759"/>
<keyword evidence="2" id="KW-1185">Reference proteome</keyword>
<protein>
    <recommendedName>
        <fullName evidence="3">WD40 repeat-like protein</fullName>
    </recommendedName>
</protein>
<dbReference type="AlphaFoldDB" id="A0A317SDW3"/>
<proteinExistence type="predicted"/>
<organism evidence="1 2">
    <name type="scientific">Tuber magnatum</name>
    <name type="common">white Piedmont truffle</name>
    <dbReference type="NCBI Taxonomy" id="42249"/>
    <lineage>
        <taxon>Eukaryota</taxon>
        <taxon>Fungi</taxon>
        <taxon>Dikarya</taxon>
        <taxon>Ascomycota</taxon>
        <taxon>Pezizomycotina</taxon>
        <taxon>Pezizomycetes</taxon>
        <taxon>Pezizales</taxon>
        <taxon>Tuberaceae</taxon>
        <taxon>Tuber</taxon>
    </lineage>
</organism>
<name>A0A317SDW3_9PEZI</name>
<dbReference type="InterPro" id="IPR036322">
    <property type="entry name" value="WD40_repeat_dom_sf"/>
</dbReference>
<dbReference type="EMBL" id="PYWC01000097">
    <property type="protein sequence ID" value="PWW72672.1"/>
    <property type="molecule type" value="Genomic_DNA"/>
</dbReference>
<sequence length="358" mass="38422">MGGTVYFVVGMDSGNTMSFCANGVEADGLGLGSSIEGFKDREFWKSEMEQKIQQDGKVRERELIRSDASVCRWHFKLPGMVTGTVVIENESNLEVLVSSLSGVLARQILSRTADFLPTAHRPAGAYPVRSDAWDQRPTLSMTYSPDKRTIFYGLEKGVAFGQVDSQTGARGPITNLSTDIFAVHCLPPDAPTCTGFLAGGRDGTVRLFDVRANPRTCAPVILNVGSVRHIGSLGPVGLAIRCVDSCAVYDLRMPKDLKTPGAESHCISRFRVPDTDGRKGGFDVYYEMGLIAVEGGGVGTGNGGGSSSNEKAVYLFDIDSTDLVKKFPPGQAKFLKPEWGDGWPAVVIAGEHGVGVYQ</sequence>
<gene>
    <name evidence="1" type="ORF">C7212DRAFT_354587</name>
</gene>
<evidence type="ECO:0000313" key="2">
    <source>
        <dbReference type="Proteomes" id="UP000246991"/>
    </source>
</evidence>
<evidence type="ECO:0000313" key="1">
    <source>
        <dbReference type="EMBL" id="PWW72672.1"/>
    </source>
</evidence>
<evidence type="ECO:0008006" key="3">
    <source>
        <dbReference type="Google" id="ProtNLM"/>
    </source>
</evidence>